<keyword evidence="3" id="KW-1185">Reference proteome</keyword>
<proteinExistence type="predicted"/>
<name>A0AAW0F2G8_9TRYP</name>
<evidence type="ECO:0008006" key="4">
    <source>
        <dbReference type="Google" id="ProtNLM"/>
    </source>
</evidence>
<dbReference type="EMBL" id="JAECZO010000002">
    <property type="protein sequence ID" value="KAK7199836.1"/>
    <property type="molecule type" value="Genomic_DNA"/>
</dbReference>
<evidence type="ECO:0000256" key="1">
    <source>
        <dbReference type="SAM" id="MobiDB-lite"/>
    </source>
</evidence>
<dbReference type="AlphaFoldDB" id="A0AAW0F2G8"/>
<feature type="compositionally biased region" description="Basic and acidic residues" evidence="1">
    <location>
        <begin position="165"/>
        <end position="177"/>
    </location>
</feature>
<dbReference type="Proteomes" id="UP001430356">
    <property type="component" value="Unassembled WGS sequence"/>
</dbReference>
<reference evidence="2 3" key="1">
    <citation type="journal article" date="2021" name="MBio">
        <title>A New Model Trypanosomatid, Novymonas esmeraldas: Genomic Perception of Its 'Candidatus Pandoraea novymonadis' Endosymbiont.</title>
        <authorList>
            <person name="Zakharova A."/>
            <person name="Saura A."/>
            <person name="Butenko A."/>
            <person name="Podesvova L."/>
            <person name="Warmusova S."/>
            <person name="Kostygov A.Y."/>
            <person name="Nenarokova A."/>
            <person name="Lukes J."/>
            <person name="Opperdoes F.R."/>
            <person name="Yurchenko V."/>
        </authorList>
    </citation>
    <scope>NUCLEOTIDE SEQUENCE [LARGE SCALE GENOMIC DNA]</scope>
    <source>
        <strain evidence="2 3">E262AT.01</strain>
    </source>
</reference>
<evidence type="ECO:0000313" key="2">
    <source>
        <dbReference type="EMBL" id="KAK7199836.1"/>
    </source>
</evidence>
<comment type="caution">
    <text evidence="2">The sequence shown here is derived from an EMBL/GenBank/DDBJ whole genome shotgun (WGS) entry which is preliminary data.</text>
</comment>
<feature type="compositionally biased region" description="Basic and acidic residues" evidence="1">
    <location>
        <begin position="184"/>
        <end position="206"/>
    </location>
</feature>
<sequence>MFTVLCCADVAGEKVNLEVTLDAFPETLRALEADLARLFSLETQACAAAGAVHVAAGPFQVLSVYVYDDVLLRWVRLTSLSQLHEYDQLYLFQPQTQWHEDVQKDLPPPRPPMRGVAAPFPGNAAASSPRHEAYGTPSPQLRYASGVGGAPLSSTGPTRSPVRAQLEEQRREEERLAHRLSSVRSERERLEREALREEEDTRRRRAAETERLLRHKEREILSQREALSRAEEEFQRLLAEKAQLDQRSPLQ</sequence>
<feature type="region of interest" description="Disordered" evidence="1">
    <location>
        <begin position="101"/>
        <end position="206"/>
    </location>
</feature>
<protein>
    <recommendedName>
        <fullName evidence="4">BILBO1 N-terminal domain-containing protein</fullName>
    </recommendedName>
</protein>
<dbReference type="Gene3D" id="3.10.20.650">
    <property type="match status" value="1"/>
</dbReference>
<organism evidence="2 3">
    <name type="scientific">Novymonas esmeraldas</name>
    <dbReference type="NCBI Taxonomy" id="1808958"/>
    <lineage>
        <taxon>Eukaryota</taxon>
        <taxon>Discoba</taxon>
        <taxon>Euglenozoa</taxon>
        <taxon>Kinetoplastea</taxon>
        <taxon>Metakinetoplastina</taxon>
        <taxon>Trypanosomatida</taxon>
        <taxon>Trypanosomatidae</taxon>
        <taxon>Novymonas</taxon>
    </lineage>
</organism>
<evidence type="ECO:0000313" key="3">
    <source>
        <dbReference type="Proteomes" id="UP001430356"/>
    </source>
</evidence>
<gene>
    <name evidence="2" type="ORF">NESM_000031000</name>
</gene>
<accession>A0AAW0F2G8</accession>